<evidence type="ECO:0000313" key="1">
    <source>
        <dbReference type="EMBL" id="CAG8513288.1"/>
    </source>
</evidence>
<organism evidence="1 2">
    <name type="scientific">Funneliformis mosseae</name>
    <name type="common">Endomycorrhizal fungus</name>
    <name type="synonym">Glomus mosseae</name>
    <dbReference type="NCBI Taxonomy" id="27381"/>
    <lineage>
        <taxon>Eukaryota</taxon>
        <taxon>Fungi</taxon>
        <taxon>Fungi incertae sedis</taxon>
        <taxon>Mucoromycota</taxon>
        <taxon>Glomeromycotina</taxon>
        <taxon>Glomeromycetes</taxon>
        <taxon>Glomerales</taxon>
        <taxon>Glomeraceae</taxon>
        <taxon>Funneliformis</taxon>
    </lineage>
</organism>
<dbReference type="Proteomes" id="UP000789375">
    <property type="component" value="Unassembled WGS sequence"/>
</dbReference>
<accession>A0A9N8ZZZ5</accession>
<keyword evidence="2" id="KW-1185">Reference proteome</keyword>
<gene>
    <name evidence="1" type="ORF">FMOSSE_LOCUS4652</name>
</gene>
<name>A0A9N8ZZZ5_FUNMO</name>
<evidence type="ECO:0000313" key="2">
    <source>
        <dbReference type="Proteomes" id="UP000789375"/>
    </source>
</evidence>
<comment type="caution">
    <text evidence="1">The sequence shown here is derived from an EMBL/GenBank/DDBJ whole genome shotgun (WGS) entry which is preliminary data.</text>
</comment>
<protein>
    <submittedName>
        <fullName evidence="1">10626_t:CDS:1</fullName>
    </submittedName>
</protein>
<reference evidence="1" key="1">
    <citation type="submission" date="2021-06" db="EMBL/GenBank/DDBJ databases">
        <authorList>
            <person name="Kallberg Y."/>
            <person name="Tangrot J."/>
            <person name="Rosling A."/>
        </authorList>
    </citation>
    <scope>NUCLEOTIDE SEQUENCE</scope>
    <source>
        <strain evidence="1">87-6 pot B 2015</strain>
    </source>
</reference>
<proteinExistence type="predicted"/>
<sequence>MPTGGIPEAVLKKVRYHDYWEKSITQWKIQIRGITTFMKMYEMQHDKCYIML</sequence>
<dbReference type="EMBL" id="CAJVPP010000801">
    <property type="protein sequence ID" value="CAG8513288.1"/>
    <property type="molecule type" value="Genomic_DNA"/>
</dbReference>
<dbReference type="AlphaFoldDB" id="A0A9N8ZZZ5"/>